<gene>
    <name evidence="10" type="ORF">SAMN05192558_112188</name>
</gene>
<feature type="region of interest" description="Disordered" evidence="8">
    <location>
        <begin position="399"/>
        <end position="432"/>
    </location>
</feature>
<keyword evidence="4 9" id="KW-0812">Transmembrane</keyword>
<keyword evidence="2" id="KW-1003">Cell membrane</keyword>
<dbReference type="AlphaFoldDB" id="A0A1H0V0K9"/>
<keyword evidence="11" id="KW-1185">Reference proteome</keyword>
<organism evidence="10 11">
    <name type="scientific">Actinokineospora alba</name>
    <dbReference type="NCBI Taxonomy" id="504798"/>
    <lineage>
        <taxon>Bacteria</taxon>
        <taxon>Bacillati</taxon>
        <taxon>Actinomycetota</taxon>
        <taxon>Actinomycetes</taxon>
        <taxon>Pseudonocardiales</taxon>
        <taxon>Pseudonocardiaceae</taxon>
        <taxon>Actinokineospora</taxon>
    </lineage>
</organism>
<keyword evidence="6 9" id="KW-0472">Membrane</keyword>
<evidence type="ECO:0000313" key="11">
    <source>
        <dbReference type="Proteomes" id="UP000199651"/>
    </source>
</evidence>
<evidence type="ECO:0000256" key="8">
    <source>
        <dbReference type="SAM" id="MobiDB-lite"/>
    </source>
</evidence>
<dbReference type="Pfam" id="PF09594">
    <property type="entry name" value="GT87"/>
    <property type="match status" value="1"/>
</dbReference>
<evidence type="ECO:0000256" key="7">
    <source>
        <dbReference type="ARBA" id="ARBA00024033"/>
    </source>
</evidence>
<name>A0A1H0V0K9_9PSEU</name>
<evidence type="ECO:0008006" key="12">
    <source>
        <dbReference type="Google" id="ProtNLM"/>
    </source>
</evidence>
<comment type="subcellular location">
    <subcellularLocation>
        <location evidence="1">Cell membrane</location>
        <topology evidence="1">Multi-pass membrane protein</topology>
    </subcellularLocation>
</comment>
<evidence type="ECO:0000256" key="1">
    <source>
        <dbReference type="ARBA" id="ARBA00004651"/>
    </source>
</evidence>
<proteinExistence type="inferred from homology"/>
<feature type="transmembrane region" description="Helical" evidence="9">
    <location>
        <begin position="264"/>
        <end position="285"/>
    </location>
</feature>
<evidence type="ECO:0000256" key="2">
    <source>
        <dbReference type="ARBA" id="ARBA00022475"/>
    </source>
</evidence>
<dbReference type="InterPro" id="IPR018584">
    <property type="entry name" value="GT87"/>
</dbReference>
<dbReference type="EMBL" id="FNJB01000012">
    <property type="protein sequence ID" value="SDP71873.1"/>
    <property type="molecule type" value="Genomic_DNA"/>
</dbReference>
<keyword evidence="3" id="KW-0808">Transferase</keyword>
<feature type="transmembrane region" description="Helical" evidence="9">
    <location>
        <begin position="12"/>
        <end position="32"/>
    </location>
</feature>
<evidence type="ECO:0000313" key="10">
    <source>
        <dbReference type="EMBL" id="SDP71873.1"/>
    </source>
</evidence>
<feature type="transmembrane region" description="Helical" evidence="9">
    <location>
        <begin position="65"/>
        <end position="84"/>
    </location>
</feature>
<accession>A0A1H0V0K9</accession>
<comment type="similarity">
    <text evidence="7">Belongs to the glycosyltransferase 87 family.</text>
</comment>
<feature type="transmembrane region" description="Helical" evidence="9">
    <location>
        <begin position="38"/>
        <end position="58"/>
    </location>
</feature>
<sequence length="432" mass="44389">MWAMGGSVRAALRLDLLIYAGCAVAAGVTAVASEFYGYRVWGNFATGGYLAAAALTLLLPTRRKLPVVVAAIGAILLPLLFLVFKRAPSFTWGPWPWSFPAQPEVWVVERAARNLFAHGTPYTDLATLGRAAHPDDYTPYGPAMSLFGMPRALFGDHPLTDARVMFLLGSAAALWGAWRVLHRPPIPVRAMHLVANPLTALTLCVAGDDVAVIALIVLAGALAYRVRPVWSGAVCAVMVAMKLTALPATAVIGIGVLAVCGGRALARFLGTLAGVGVLITVPVLAADPASFVEHVVKFPIGLGQASSPASSPLPGHLIAGLGPIGHTVALVLLGLAAVLITGWLVARPPLSMADAMTRVAVGLGAAIVLAPATRWGYLVYPVVLLGAALAFARPADPGLESTGDTADTGPDVEAGLSTGPGVGTTPQPSSLG</sequence>
<dbReference type="OrthoDB" id="3867445at2"/>
<feature type="transmembrane region" description="Helical" evidence="9">
    <location>
        <begin position="193"/>
        <end position="224"/>
    </location>
</feature>
<evidence type="ECO:0000256" key="5">
    <source>
        <dbReference type="ARBA" id="ARBA00022989"/>
    </source>
</evidence>
<reference evidence="11" key="1">
    <citation type="submission" date="2016-10" db="EMBL/GenBank/DDBJ databases">
        <authorList>
            <person name="Varghese N."/>
            <person name="Submissions S."/>
        </authorList>
    </citation>
    <scope>NUCLEOTIDE SEQUENCE [LARGE SCALE GENOMIC DNA]</scope>
    <source>
        <strain evidence="11">IBRC-M 10655</strain>
    </source>
</reference>
<feature type="transmembrane region" description="Helical" evidence="9">
    <location>
        <begin position="324"/>
        <end position="345"/>
    </location>
</feature>
<evidence type="ECO:0000256" key="4">
    <source>
        <dbReference type="ARBA" id="ARBA00022692"/>
    </source>
</evidence>
<dbReference type="Proteomes" id="UP000199651">
    <property type="component" value="Unassembled WGS sequence"/>
</dbReference>
<dbReference type="GO" id="GO:0005886">
    <property type="term" value="C:plasma membrane"/>
    <property type="evidence" value="ECO:0007669"/>
    <property type="project" value="UniProtKB-SubCell"/>
</dbReference>
<dbReference type="STRING" id="504798.SAMN05421871_107216"/>
<dbReference type="GO" id="GO:0016758">
    <property type="term" value="F:hexosyltransferase activity"/>
    <property type="evidence" value="ECO:0007669"/>
    <property type="project" value="InterPro"/>
</dbReference>
<feature type="transmembrane region" description="Helical" evidence="9">
    <location>
        <begin position="230"/>
        <end position="257"/>
    </location>
</feature>
<evidence type="ECO:0000256" key="3">
    <source>
        <dbReference type="ARBA" id="ARBA00022679"/>
    </source>
</evidence>
<evidence type="ECO:0000256" key="9">
    <source>
        <dbReference type="SAM" id="Phobius"/>
    </source>
</evidence>
<keyword evidence="5 9" id="KW-1133">Transmembrane helix</keyword>
<protein>
    <recommendedName>
        <fullName evidence="12">DUF2029 domain-containing protein</fullName>
    </recommendedName>
</protein>
<evidence type="ECO:0000256" key="6">
    <source>
        <dbReference type="ARBA" id="ARBA00023136"/>
    </source>
</evidence>